<sequence>MVPRNKGTGVALYVDEDGVHKVIRDRTNSEPARGEIQVEVMYSGVNPVDIKHAADVGMCPTVMGYDFMGRVSKVLPESEFAVGDLVAGYTLLGFEHTKSDKYGTHQPYVVAPEDVIWRVPDHIPHAHAAALTTSVATAADALNHFGYVEPGTRHPNPGFPYGPLLIWGASTSIGLAMLQLAQACDASPIFVTASRRHHEMLRKYGAARCFDYADLDVVTQIQAALKEEDAEYFAHVSDCIGTPEAAETILAVAGCRNRVTIAQSREGFMTVYGCRARMTSVRSPVSLVRFTMAPQVYMQRAIWKKVAWAFENYGSKFEFPVVQVFEGKAEEALEKIREVGANERFGKLTLKHPLI</sequence>
<keyword evidence="5" id="KW-1185">Reference proteome</keyword>
<feature type="domain" description="Enoyl reductase (ER)" evidence="3">
    <location>
        <begin position="18"/>
        <end position="350"/>
    </location>
</feature>
<proteinExistence type="inferred from homology"/>
<dbReference type="SUPFAM" id="SSF51735">
    <property type="entry name" value="NAD(P)-binding Rossmann-fold domains"/>
    <property type="match status" value="1"/>
</dbReference>
<dbReference type="InterPro" id="IPR013149">
    <property type="entry name" value="ADH-like_C"/>
</dbReference>
<evidence type="ECO:0000256" key="2">
    <source>
        <dbReference type="ARBA" id="ARBA00023002"/>
    </source>
</evidence>
<dbReference type="CDD" id="cd08249">
    <property type="entry name" value="enoyl_reductase_like"/>
    <property type="match status" value="1"/>
</dbReference>
<evidence type="ECO:0000259" key="3">
    <source>
        <dbReference type="SMART" id="SM00829"/>
    </source>
</evidence>
<keyword evidence="2" id="KW-0560">Oxidoreductase</keyword>
<protein>
    <submittedName>
        <fullName evidence="4">Alcohol dehydrogenase</fullName>
    </submittedName>
</protein>
<comment type="caution">
    <text evidence="4">The sequence shown here is derived from an EMBL/GenBank/DDBJ whole genome shotgun (WGS) entry which is preliminary data.</text>
</comment>
<dbReference type="Gene3D" id="3.90.180.10">
    <property type="entry name" value="Medium-chain alcohol dehydrogenases, catalytic domain"/>
    <property type="match status" value="1"/>
</dbReference>
<dbReference type="Proteomes" id="UP001408356">
    <property type="component" value="Unassembled WGS sequence"/>
</dbReference>
<accession>A0ABR2V1K6</accession>
<dbReference type="Pfam" id="PF00107">
    <property type="entry name" value="ADH_zinc_N"/>
    <property type="match status" value="1"/>
</dbReference>
<comment type="similarity">
    <text evidence="1">Belongs to the zinc-containing alcohol dehydrogenase family.</text>
</comment>
<name>A0ABR2V1K6_9PEZI</name>
<dbReference type="InterPro" id="IPR036291">
    <property type="entry name" value="NAD(P)-bd_dom_sf"/>
</dbReference>
<evidence type="ECO:0000313" key="5">
    <source>
        <dbReference type="Proteomes" id="UP001408356"/>
    </source>
</evidence>
<dbReference type="InterPro" id="IPR047122">
    <property type="entry name" value="Trans-enoyl_RdTase-like"/>
</dbReference>
<evidence type="ECO:0000256" key="1">
    <source>
        <dbReference type="ARBA" id="ARBA00008072"/>
    </source>
</evidence>
<dbReference type="Pfam" id="PF08240">
    <property type="entry name" value="ADH_N"/>
    <property type="match status" value="1"/>
</dbReference>
<dbReference type="InterPro" id="IPR020843">
    <property type="entry name" value="ER"/>
</dbReference>
<dbReference type="InterPro" id="IPR011032">
    <property type="entry name" value="GroES-like_sf"/>
</dbReference>
<dbReference type="PANTHER" id="PTHR45348:SF7">
    <property type="entry name" value="ZINC BINDING OXIDOREDUCTASE, PUTATIVE-RELATED"/>
    <property type="match status" value="1"/>
</dbReference>
<dbReference type="EMBL" id="JARVKF010000224">
    <property type="protein sequence ID" value="KAK9420538.1"/>
    <property type="molecule type" value="Genomic_DNA"/>
</dbReference>
<dbReference type="SUPFAM" id="SSF50129">
    <property type="entry name" value="GroES-like"/>
    <property type="match status" value="1"/>
</dbReference>
<evidence type="ECO:0000313" key="4">
    <source>
        <dbReference type="EMBL" id="KAK9420538.1"/>
    </source>
</evidence>
<dbReference type="SMART" id="SM00829">
    <property type="entry name" value="PKS_ER"/>
    <property type="match status" value="1"/>
</dbReference>
<dbReference type="Gene3D" id="3.40.50.720">
    <property type="entry name" value="NAD(P)-binding Rossmann-like Domain"/>
    <property type="match status" value="1"/>
</dbReference>
<organism evidence="4 5">
    <name type="scientific">Seiridium unicorne</name>
    <dbReference type="NCBI Taxonomy" id="138068"/>
    <lineage>
        <taxon>Eukaryota</taxon>
        <taxon>Fungi</taxon>
        <taxon>Dikarya</taxon>
        <taxon>Ascomycota</taxon>
        <taxon>Pezizomycotina</taxon>
        <taxon>Sordariomycetes</taxon>
        <taxon>Xylariomycetidae</taxon>
        <taxon>Amphisphaeriales</taxon>
        <taxon>Sporocadaceae</taxon>
        <taxon>Seiridium</taxon>
    </lineage>
</organism>
<dbReference type="PANTHER" id="PTHR45348">
    <property type="entry name" value="HYPOTHETICAL OXIDOREDUCTASE (EUROFUNG)"/>
    <property type="match status" value="1"/>
</dbReference>
<reference evidence="4 5" key="1">
    <citation type="journal article" date="2024" name="J. Plant Pathol.">
        <title>Sequence and assembly of the genome of Seiridium unicorne, isolate CBS 538.82, causal agent of cypress canker disease.</title>
        <authorList>
            <person name="Scali E."/>
            <person name="Rocca G.D."/>
            <person name="Danti R."/>
            <person name="Garbelotto M."/>
            <person name="Barberini S."/>
            <person name="Baroncelli R."/>
            <person name="Emiliani G."/>
        </authorList>
    </citation>
    <scope>NUCLEOTIDE SEQUENCE [LARGE SCALE GENOMIC DNA]</scope>
    <source>
        <strain evidence="4 5">BM-138-508</strain>
    </source>
</reference>
<gene>
    <name evidence="4" type="ORF">SUNI508_06278</name>
</gene>
<dbReference type="InterPro" id="IPR013154">
    <property type="entry name" value="ADH-like_N"/>
</dbReference>